<dbReference type="OrthoDB" id="335562at2157"/>
<name>M0A7M6_9EURY</name>
<dbReference type="EMBL" id="AOIM01000013">
    <property type="protein sequence ID" value="ELY93897.1"/>
    <property type="molecule type" value="Genomic_DNA"/>
</dbReference>
<keyword evidence="2" id="KW-1185">Reference proteome</keyword>
<reference evidence="1 2" key="1">
    <citation type="journal article" date="2014" name="PLoS Genet.">
        <title>Phylogenetically driven sequencing of extremely halophilic archaea reveals strategies for static and dynamic osmo-response.</title>
        <authorList>
            <person name="Becker E.A."/>
            <person name="Seitzer P.M."/>
            <person name="Tritt A."/>
            <person name="Larsen D."/>
            <person name="Krusor M."/>
            <person name="Yao A.I."/>
            <person name="Wu D."/>
            <person name="Madern D."/>
            <person name="Eisen J.A."/>
            <person name="Darling A.E."/>
            <person name="Facciotti M.T."/>
        </authorList>
    </citation>
    <scope>NUCLEOTIDE SEQUENCE [LARGE SCALE GENOMIC DNA]</scope>
    <source>
        <strain evidence="1 2">JCM 10989</strain>
    </source>
</reference>
<sequence>MGYTEDFVNAVRRSFVPQIHYLLQGSFDGYAVSHTSADEYALTAHCSEETIEEVLSSLGFSRNPIAALKVRADGNTSEGSWVWRPSPLSSYQVHVVLHELENEAGVDVYAHWECSWIRHPYKHYATHGYDAEKGVTLARRWLTNYAGEELEGRGIEFEIDDSPARQASEYFSLSYYQLEEAVAGVRSRLPLVGGDGSLTIERDEERDGVSPRIVDQ</sequence>
<protein>
    <submittedName>
        <fullName evidence="1">Uncharacterized protein</fullName>
    </submittedName>
</protein>
<proteinExistence type="predicted"/>
<gene>
    <name evidence="1" type="ORF">C483_04439</name>
</gene>
<dbReference type="AlphaFoldDB" id="M0A7M6"/>
<evidence type="ECO:0000313" key="1">
    <source>
        <dbReference type="EMBL" id="ELY93897.1"/>
    </source>
</evidence>
<evidence type="ECO:0000313" key="2">
    <source>
        <dbReference type="Proteomes" id="UP000011519"/>
    </source>
</evidence>
<dbReference type="RefSeq" id="WP_006652135.1">
    <property type="nucleotide sequence ID" value="NZ_AOIM01000013.1"/>
</dbReference>
<dbReference type="Proteomes" id="UP000011519">
    <property type="component" value="Unassembled WGS sequence"/>
</dbReference>
<accession>M0A7M6</accession>
<organism evidence="1 2">
    <name type="scientific">Natrialba hulunbeirensis JCM 10989</name>
    <dbReference type="NCBI Taxonomy" id="1227493"/>
    <lineage>
        <taxon>Archaea</taxon>
        <taxon>Methanobacteriati</taxon>
        <taxon>Methanobacteriota</taxon>
        <taxon>Stenosarchaea group</taxon>
        <taxon>Halobacteria</taxon>
        <taxon>Halobacteriales</taxon>
        <taxon>Natrialbaceae</taxon>
        <taxon>Natrialba</taxon>
    </lineage>
</organism>
<dbReference type="PATRIC" id="fig|1227493.4.peg.852"/>
<comment type="caution">
    <text evidence="1">The sequence shown here is derived from an EMBL/GenBank/DDBJ whole genome shotgun (WGS) entry which is preliminary data.</text>
</comment>